<accession>A0A0H3KP96</accession>
<dbReference type="PANTHER" id="PTHR35370:SF1">
    <property type="entry name" value="TYPE VI SECRETION SYSTEM COMPONENT TSSF1"/>
    <property type="match status" value="1"/>
</dbReference>
<evidence type="ECO:0008006" key="3">
    <source>
        <dbReference type="Google" id="ProtNLM"/>
    </source>
</evidence>
<dbReference type="eggNOG" id="COG3519">
    <property type="taxonomic scope" value="Bacteria"/>
</dbReference>
<evidence type="ECO:0000313" key="2">
    <source>
        <dbReference type="Proteomes" id="UP000008815"/>
    </source>
</evidence>
<dbReference type="KEGG" id="bmj:BMULJ_05347"/>
<sequence>MPSNAWRGTRIARAMNPHLLDAYNRELLYFKELVEEFAQAHPKIARRLGLHAGEIADPFVERLVQAASFTTARLQLKLDAAFPLLSSRLLETVYPNYVAPTPSIAVARLYPDEQEGNLLEGFRVPRGTTFTSRVPDGERTPCTFRSGLDVTLYPLEIVSARLTGVPPDIPSVERYGAADRPIRGALRLRLRTTGEARFDELRGLDRLPVYLAGDERVASRLFELIHAGAVASVIGMPNRFADSNRSFGVVRDRAVEHTGLAADEGLLPLVGTKFHGQNLLHEYATCPARFWFFTLTGLNAGLRYVTDREAEIVVLLDRFDGSLVEHVDASRFALFCTPVINLFRRTSDPAEMPGTGAEVLVQPDRQNGSDYEVFAVEALHGFVSKGAASLEFRPLYRPLLNNEADHGRYFTIRREHGTAKTSYRRYGARTPYVSTDVFVSLVDENERSYPQAMKYLSVDAWLTNGDLPSLLEPEGATDLTVEISAPVRRTELVRAPSAARAPLAQGDAAWRLIGQLNLDYGRLETQDGSALRDILILFAAADDVRLRRQIDSLIRVETRPVTKKLPGQGPLRFGRGIECVLTVDEAGFDGASPFLFGVILEHYVARHVSTHSFTQSVLRSPQRGELMRWPVRMGTRSAA</sequence>
<evidence type="ECO:0000313" key="1">
    <source>
        <dbReference type="EMBL" id="BAG47184.1"/>
    </source>
</evidence>
<gene>
    <name evidence="1" type="ordered locus">BMULJ_05347</name>
</gene>
<dbReference type="NCBIfam" id="TIGR03359">
    <property type="entry name" value="VI_chp_6"/>
    <property type="match status" value="1"/>
</dbReference>
<dbReference type="PANTHER" id="PTHR35370">
    <property type="entry name" value="CYTOPLASMIC PROTEIN-RELATED-RELATED"/>
    <property type="match status" value="1"/>
</dbReference>
<keyword evidence="2" id="KW-1185">Reference proteome</keyword>
<dbReference type="AlphaFoldDB" id="A0A0H3KP96"/>
<dbReference type="STRING" id="395019.BMULJ_05347"/>
<proteinExistence type="predicted"/>
<dbReference type="Pfam" id="PF05947">
    <property type="entry name" value="T6SS_TssF"/>
    <property type="match status" value="1"/>
</dbReference>
<dbReference type="Proteomes" id="UP000008815">
    <property type="component" value="Chromosome 2"/>
</dbReference>
<reference evidence="1 2" key="1">
    <citation type="submission" date="2007-04" db="EMBL/GenBank/DDBJ databases">
        <title>Complete genome sequence of Burkholderia multivorans ATCC 17616.</title>
        <authorList>
            <person name="Ohtsubo Y."/>
            <person name="Yamashita A."/>
            <person name="Kurokawa K."/>
            <person name="Takami H."/>
            <person name="Yuhara S."/>
            <person name="Nishiyama E."/>
            <person name="Endo R."/>
            <person name="Miyazaki R."/>
            <person name="Ono A."/>
            <person name="Yano K."/>
            <person name="Ito M."/>
            <person name="Sota M."/>
            <person name="Yuji N."/>
            <person name="Hattori M."/>
            <person name="Tsuda M."/>
        </authorList>
    </citation>
    <scope>NUCLEOTIDE SEQUENCE [LARGE SCALE GENOMIC DNA]</scope>
    <source>
        <strain evidence="2">ATCC 17616 / 249</strain>
    </source>
</reference>
<dbReference type="PIRSF" id="PIRSF028304">
    <property type="entry name" value="UCP028304"/>
    <property type="match status" value="1"/>
</dbReference>
<protein>
    <recommendedName>
        <fullName evidence="3">Type VI secretion system baseplate subunit TssF</fullName>
    </recommendedName>
</protein>
<dbReference type="HOGENOM" id="CLU_028593_2_0_4"/>
<name>A0A0H3KP96_BURM1</name>
<dbReference type="EMBL" id="AP009386">
    <property type="protein sequence ID" value="BAG47184.1"/>
    <property type="molecule type" value="Genomic_DNA"/>
</dbReference>
<dbReference type="InterPro" id="IPR010272">
    <property type="entry name" value="T6SS_TssF"/>
</dbReference>
<organism evidence="1 2">
    <name type="scientific">Burkholderia multivorans (strain ATCC 17616 / 249)</name>
    <dbReference type="NCBI Taxonomy" id="395019"/>
    <lineage>
        <taxon>Bacteria</taxon>
        <taxon>Pseudomonadati</taxon>
        <taxon>Pseudomonadota</taxon>
        <taxon>Betaproteobacteria</taxon>
        <taxon>Burkholderiales</taxon>
        <taxon>Burkholderiaceae</taxon>
        <taxon>Burkholderia</taxon>
        <taxon>Burkholderia cepacia complex</taxon>
    </lineage>
</organism>